<name>A0A8H4PMH9_9HYPO</name>
<dbReference type="AlphaFoldDB" id="A0A8H4PMH9"/>
<comment type="caution">
    <text evidence="2">The sequence shown here is derived from an EMBL/GenBank/DDBJ whole genome shotgun (WGS) entry which is preliminary data.</text>
</comment>
<evidence type="ECO:0000256" key="1">
    <source>
        <dbReference type="SAM" id="MobiDB-lite"/>
    </source>
</evidence>
<keyword evidence="3" id="KW-1185">Reference proteome</keyword>
<reference evidence="2 3" key="1">
    <citation type="submission" date="2020-01" db="EMBL/GenBank/DDBJ databases">
        <title>Identification and distribution of gene clusters putatively required for synthesis of sphingolipid metabolism inhibitors in phylogenetically diverse species of the filamentous fungus Fusarium.</title>
        <authorList>
            <person name="Kim H.-S."/>
            <person name="Busman M."/>
            <person name="Brown D.W."/>
            <person name="Divon H."/>
            <person name="Uhlig S."/>
            <person name="Proctor R.H."/>
        </authorList>
    </citation>
    <scope>NUCLEOTIDE SEQUENCE [LARGE SCALE GENOMIC DNA]</scope>
    <source>
        <strain evidence="2 3">NRRL 20459</strain>
    </source>
</reference>
<sequence>MDDPSSSVPTPCFSPVPGIGPITHQYEDKVITTTSTRHSHTLLHLRTYPNEFVRTMATFPETEDISVLLLFLTWTILSTTHTTLLSVGFKSVFAEKEFLENLMMNTPLNFAPGLIQIFQSAVPPTISFFSKLPLPQDRVWGVYVLVLEKDSHPPKIYIGSGTSKDDGVKARISTYDRLQRKKQWESGISDTLAKAVISGYSITYRGLLVWTPIPLASEQHALRGLMLLFETVFTLCFWAMISRPKNYFNNSIL</sequence>
<dbReference type="EMBL" id="JAADYS010000003">
    <property type="protein sequence ID" value="KAF4473087.1"/>
    <property type="molecule type" value="Genomic_DNA"/>
</dbReference>
<proteinExistence type="predicted"/>
<feature type="region of interest" description="Disordered" evidence="1">
    <location>
        <begin position="1"/>
        <end position="20"/>
    </location>
</feature>
<protein>
    <submittedName>
        <fullName evidence="2">C2H2 and C2HC zinc finger</fullName>
    </submittedName>
</protein>
<accession>A0A8H4PMH9</accession>
<gene>
    <name evidence="2" type="ORF">FALBO_35</name>
</gene>
<dbReference type="OrthoDB" id="4161238at2759"/>
<dbReference type="Proteomes" id="UP000554235">
    <property type="component" value="Unassembled WGS sequence"/>
</dbReference>
<evidence type="ECO:0000313" key="3">
    <source>
        <dbReference type="Proteomes" id="UP000554235"/>
    </source>
</evidence>
<organism evidence="2 3">
    <name type="scientific">Fusarium albosuccineum</name>
    <dbReference type="NCBI Taxonomy" id="1237068"/>
    <lineage>
        <taxon>Eukaryota</taxon>
        <taxon>Fungi</taxon>
        <taxon>Dikarya</taxon>
        <taxon>Ascomycota</taxon>
        <taxon>Pezizomycotina</taxon>
        <taxon>Sordariomycetes</taxon>
        <taxon>Hypocreomycetidae</taxon>
        <taxon>Hypocreales</taxon>
        <taxon>Nectriaceae</taxon>
        <taxon>Fusarium</taxon>
        <taxon>Fusarium decemcellulare species complex</taxon>
    </lineage>
</organism>
<evidence type="ECO:0000313" key="2">
    <source>
        <dbReference type="EMBL" id="KAF4473087.1"/>
    </source>
</evidence>